<dbReference type="Gene3D" id="3.40.50.300">
    <property type="entry name" value="P-loop containing nucleotide triphosphate hydrolases"/>
    <property type="match status" value="1"/>
</dbReference>
<keyword evidence="6" id="KW-1185">Reference proteome</keyword>
<gene>
    <name evidence="5" type="ORF">RM423_20355</name>
</gene>
<dbReference type="InterPro" id="IPR017871">
    <property type="entry name" value="ABC_transporter-like_CS"/>
</dbReference>
<evidence type="ECO:0000313" key="6">
    <source>
        <dbReference type="Proteomes" id="UP001183176"/>
    </source>
</evidence>
<dbReference type="PROSITE" id="PS00211">
    <property type="entry name" value="ABC_TRANSPORTER_1"/>
    <property type="match status" value="1"/>
</dbReference>
<dbReference type="PANTHER" id="PTHR43875">
    <property type="entry name" value="MALTODEXTRIN IMPORT ATP-BINDING PROTEIN MSMX"/>
    <property type="match status" value="1"/>
</dbReference>
<evidence type="ECO:0000256" key="2">
    <source>
        <dbReference type="ARBA" id="ARBA00022741"/>
    </source>
</evidence>
<dbReference type="InterPro" id="IPR027417">
    <property type="entry name" value="P-loop_NTPase"/>
</dbReference>
<dbReference type="PANTHER" id="PTHR43875:SF4">
    <property type="entry name" value="GLUCOSE IMPORT ATP-BINDING PROTEIN GLCV"/>
    <property type="match status" value="1"/>
</dbReference>
<dbReference type="PROSITE" id="PS50893">
    <property type="entry name" value="ABC_TRANSPORTER_2"/>
    <property type="match status" value="1"/>
</dbReference>
<sequence length="358" mass="39198">MPDITVTGLVKSFGSTRALDNVSFTVADKELFTLLGPSGCGKSTTLMSIAGFQHPDAGRIDCGDTTYFDADTKTDLPAEDRNLGIVFQSYAIWPHMTVFDNVAFPLRVRKTRRAELRTKVEQSLELLEIAKLSGRYPHELSGGQQQRVALARAIVYSPTVLLLDEPFSNLDAKLRERARVWLKDLQHSLGLTTIFVTHDQDEALSMSDRILVMNEGHILQTGTPQEIYHHPSHRFVASFVGQCNLLTGNLSRTSPDSHQLLIAGTPAPLTLAATTSTGADTVTVAIRPEAITLLPEDQPRAENCWPAEIRSVEFLGDHYLYRLRVGTVDLIAATASAPPTGPIALYLPPDALVDVDVT</sequence>
<dbReference type="SUPFAM" id="SSF52540">
    <property type="entry name" value="P-loop containing nucleoside triphosphate hydrolases"/>
    <property type="match status" value="1"/>
</dbReference>
<dbReference type="Pfam" id="PF00005">
    <property type="entry name" value="ABC_tran"/>
    <property type="match status" value="1"/>
</dbReference>
<dbReference type="EMBL" id="JAVREH010000049">
    <property type="protein sequence ID" value="MDT0263730.1"/>
    <property type="molecule type" value="Genomic_DNA"/>
</dbReference>
<proteinExistence type="predicted"/>
<dbReference type="InterPro" id="IPR013611">
    <property type="entry name" value="Transp-assoc_OB_typ2"/>
</dbReference>
<protein>
    <submittedName>
        <fullName evidence="5">ABC transporter ATP-binding protein</fullName>
    </submittedName>
</protein>
<dbReference type="RefSeq" id="WP_311424875.1">
    <property type="nucleotide sequence ID" value="NZ_JAVREH010000049.1"/>
</dbReference>
<accession>A0ABU2JFG1</accession>
<dbReference type="Proteomes" id="UP001183176">
    <property type="component" value="Unassembled WGS sequence"/>
</dbReference>
<evidence type="ECO:0000256" key="1">
    <source>
        <dbReference type="ARBA" id="ARBA00022448"/>
    </source>
</evidence>
<evidence type="ECO:0000259" key="4">
    <source>
        <dbReference type="PROSITE" id="PS50893"/>
    </source>
</evidence>
<dbReference type="SMART" id="SM00382">
    <property type="entry name" value="AAA"/>
    <property type="match status" value="1"/>
</dbReference>
<dbReference type="GO" id="GO:0005524">
    <property type="term" value="F:ATP binding"/>
    <property type="evidence" value="ECO:0007669"/>
    <property type="project" value="UniProtKB-KW"/>
</dbReference>
<dbReference type="SUPFAM" id="SSF50331">
    <property type="entry name" value="MOP-like"/>
    <property type="match status" value="1"/>
</dbReference>
<dbReference type="InterPro" id="IPR047641">
    <property type="entry name" value="ABC_transpr_MalK/UgpC-like"/>
</dbReference>
<organism evidence="5 6">
    <name type="scientific">Jatrophihabitans lederbergiae</name>
    <dbReference type="NCBI Taxonomy" id="3075547"/>
    <lineage>
        <taxon>Bacteria</taxon>
        <taxon>Bacillati</taxon>
        <taxon>Actinomycetota</taxon>
        <taxon>Actinomycetes</taxon>
        <taxon>Jatrophihabitantales</taxon>
        <taxon>Jatrophihabitantaceae</taxon>
        <taxon>Jatrophihabitans</taxon>
    </lineage>
</organism>
<name>A0ABU2JFG1_9ACTN</name>
<comment type="caution">
    <text evidence="5">The sequence shown here is derived from an EMBL/GenBank/DDBJ whole genome shotgun (WGS) entry which is preliminary data.</text>
</comment>
<dbReference type="InterPro" id="IPR008995">
    <property type="entry name" value="Mo/tungstate-bd_C_term_dom"/>
</dbReference>
<keyword evidence="2" id="KW-0547">Nucleotide-binding</keyword>
<keyword evidence="3 5" id="KW-0067">ATP-binding</keyword>
<evidence type="ECO:0000313" key="5">
    <source>
        <dbReference type="EMBL" id="MDT0263730.1"/>
    </source>
</evidence>
<evidence type="ECO:0000256" key="3">
    <source>
        <dbReference type="ARBA" id="ARBA00022840"/>
    </source>
</evidence>
<dbReference type="InterPro" id="IPR003593">
    <property type="entry name" value="AAA+_ATPase"/>
</dbReference>
<reference evidence="6" key="1">
    <citation type="submission" date="2023-07" db="EMBL/GenBank/DDBJ databases">
        <title>30 novel species of actinomycetes from the DSMZ collection.</title>
        <authorList>
            <person name="Nouioui I."/>
        </authorList>
    </citation>
    <scope>NUCLEOTIDE SEQUENCE [LARGE SCALE GENOMIC DNA]</scope>
    <source>
        <strain evidence="6">DSM 44399</strain>
    </source>
</reference>
<keyword evidence="1" id="KW-0813">Transport</keyword>
<dbReference type="Gene3D" id="2.40.50.100">
    <property type="match status" value="1"/>
</dbReference>
<dbReference type="Pfam" id="PF08402">
    <property type="entry name" value="TOBE_2"/>
    <property type="match status" value="1"/>
</dbReference>
<dbReference type="InterPro" id="IPR003439">
    <property type="entry name" value="ABC_transporter-like_ATP-bd"/>
</dbReference>
<feature type="domain" description="ABC transporter" evidence="4">
    <location>
        <begin position="4"/>
        <end position="240"/>
    </location>
</feature>